<comment type="caution">
    <text evidence="1">The sequence shown here is derived from an EMBL/GenBank/DDBJ whole genome shotgun (WGS) entry which is preliminary data.</text>
</comment>
<proteinExistence type="predicted"/>
<reference evidence="1 2" key="1">
    <citation type="journal article" date="2018" name="Sci. Rep.">
        <title>Genomic signatures of local adaptation to the degree of environmental predictability in rotifers.</title>
        <authorList>
            <person name="Franch-Gras L."/>
            <person name="Hahn C."/>
            <person name="Garcia-Roger E.M."/>
            <person name="Carmona M.J."/>
            <person name="Serra M."/>
            <person name="Gomez A."/>
        </authorList>
    </citation>
    <scope>NUCLEOTIDE SEQUENCE [LARGE SCALE GENOMIC DNA]</scope>
    <source>
        <strain evidence="1">HYR1</strain>
    </source>
</reference>
<protein>
    <submittedName>
        <fullName evidence="1">Uncharacterized protein</fullName>
    </submittedName>
</protein>
<gene>
    <name evidence="1" type="ORF">BpHYR1_041799</name>
</gene>
<evidence type="ECO:0000313" key="1">
    <source>
        <dbReference type="EMBL" id="RNA17108.1"/>
    </source>
</evidence>
<sequence>MFTNSSNMEKRFCSESRCKPKPATIGPISRNENAMNTILSNQSQTVQFFSQRDFTDILSTTTADNNKIWNVPIH</sequence>
<name>A0A3M7R1G8_BRAPC</name>
<organism evidence="1 2">
    <name type="scientific">Brachionus plicatilis</name>
    <name type="common">Marine rotifer</name>
    <name type="synonym">Brachionus muelleri</name>
    <dbReference type="NCBI Taxonomy" id="10195"/>
    <lineage>
        <taxon>Eukaryota</taxon>
        <taxon>Metazoa</taxon>
        <taxon>Spiralia</taxon>
        <taxon>Gnathifera</taxon>
        <taxon>Rotifera</taxon>
        <taxon>Eurotatoria</taxon>
        <taxon>Monogononta</taxon>
        <taxon>Pseudotrocha</taxon>
        <taxon>Ploima</taxon>
        <taxon>Brachionidae</taxon>
        <taxon>Brachionus</taxon>
    </lineage>
</organism>
<dbReference type="AlphaFoldDB" id="A0A3M7R1G8"/>
<evidence type="ECO:0000313" key="2">
    <source>
        <dbReference type="Proteomes" id="UP000276133"/>
    </source>
</evidence>
<dbReference type="Proteomes" id="UP000276133">
    <property type="component" value="Unassembled WGS sequence"/>
</dbReference>
<dbReference type="EMBL" id="REGN01004529">
    <property type="protein sequence ID" value="RNA17108.1"/>
    <property type="molecule type" value="Genomic_DNA"/>
</dbReference>
<accession>A0A3M7R1G8</accession>
<keyword evidence="2" id="KW-1185">Reference proteome</keyword>